<dbReference type="PANTHER" id="PTHR11644:SF2">
    <property type="entry name" value="CYTIDINE DEAMINASE"/>
    <property type="match status" value="1"/>
</dbReference>
<evidence type="ECO:0000256" key="13">
    <source>
        <dbReference type="PIRSR" id="PIRSR606262-2"/>
    </source>
</evidence>
<comment type="caution">
    <text evidence="17">The sequence shown here is derived from an EMBL/GenBank/DDBJ whole genome shotgun (WGS) entry which is preliminary data.</text>
</comment>
<keyword evidence="18" id="KW-1185">Reference proteome</keyword>
<name>A0A7W5DRM4_9PORP</name>
<evidence type="ECO:0000256" key="7">
    <source>
        <dbReference type="ARBA" id="ARBA00022801"/>
    </source>
</evidence>
<keyword evidence="8 14" id="KW-0862">Zinc</keyword>
<evidence type="ECO:0000256" key="3">
    <source>
        <dbReference type="ARBA" id="ARBA00006576"/>
    </source>
</evidence>
<evidence type="ECO:0000256" key="4">
    <source>
        <dbReference type="ARBA" id="ARBA00012783"/>
    </source>
</evidence>
<evidence type="ECO:0000256" key="8">
    <source>
        <dbReference type="ARBA" id="ARBA00022833"/>
    </source>
</evidence>
<dbReference type="Proteomes" id="UP000544222">
    <property type="component" value="Unassembled WGS sequence"/>
</dbReference>
<keyword evidence="6 14" id="KW-0479">Metal-binding</keyword>
<comment type="cofactor">
    <cofactor evidence="1 14 15">
        <name>Zn(2+)</name>
        <dbReference type="ChEBI" id="CHEBI:29105"/>
    </cofactor>
</comment>
<feature type="binding site" evidence="14">
    <location>
        <position position="114"/>
    </location>
    <ligand>
        <name>Zn(2+)</name>
        <dbReference type="ChEBI" id="CHEBI:29105"/>
        <note>catalytic</note>
    </ligand>
</feature>
<organism evidence="17 18">
    <name type="scientific">Microbacter margulisiae</name>
    <dbReference type="NCBI Taxonomy" id="1350067"/>
    <lineage>
        <taxon>Bacteria</taxon>
        <taxon>Pseudomonadati</taxon>
        <taxon>Bacteroidota</taxon>
        <taxon>Bacteroidia</taxon>
        <taxon>Bacteroidales</taxon>
        <taxon>Porphyromonadaceae</taxon>
        <taxon>Microbacter</taxon>
    </lineage>
</organism>
<evidence type="ECO:0000256" key="5">
    <source>
        <dbReference type="ARBA" id="ARBA00018266"/>
    </source>
</evidence>
<dbReference type="AlphaFoldDB" id="A0A7W5DRM4"/>
<evidence type="ECO:0000256" key="12">
    <source>
        <dbReference type="PIRSR" id="PIRSR606262-1"/>
    </source>
</evidence>
<proteinExistence type="inferred from homology"/>
<dbReference type="PROSITE" id="PS00903">
    <property type="entry name" value="CYT_DCMP_DEAMINASES_1"/>
    <property type="match status" value="1"/>
</dbReference>
<feature type="binding site" evidence="14">
    <location>
        <position position="111"/>
    </location>
    <ligand>
        <name>Zn(2+)</name>
        <dbReference type="ChEBI" id="CHEBI:29105"/>
        <note>catalytic</note>
    </ligand>
</feature>
<dbReference type="EMBL" id="JACHYB010000002">
    <property type="protein sequence ID" value="MBB3187812.1"/>
    <property type="molecule type" value="Genomic_DNA"/>
</dbReference>
<dbReference type="GO" id="GO:0072527">
    <property type="term" value="P:pyrimidine-containing compound metabolic process"/>
    <property type="evidence" value="ECO:0007669"/>
    <property type="project" value="UniProtKB-ARBA"/>
</dbReference>
<reference evidence="17 18" key="1">
    <citation type="submission" date="2020-08" db="EMBL/GenBank/DDBJ databases">
        <title>Genomic Encyclopedia of Type Strains, Phase IV (KMG-IV): sequencing the most valuable type-strain genomes for metagenomic binning, comparative biology and taxonomic classification.</title>
        <authorList>
            <person name="Goeker M."/>
        </authorList>
    </citation>
    <scope>NUCLEOTIDE SEQUENCE [LARGE SCALE GENOMIC DNA]</scope>
    <source>
        <strain evidence="17 18">DSM 27471</strain>
    </source>
</reference>
<evidence type="ECO:0000256" key="11">
    <source>
        <dbReference type="ARBA" id="ARBA00049558"/>
    </source>
</evidence>
<accession>A0A7W5DRM4</accession>
<dbReference type="NCBIfam" id="TIGR01354">
    <property type="entry name" value="cyt_deam_tetra"/>
    <property type="match status" value="1"/>
</dbReference>
<dbReference type="PROSITE" id="PS51747">
    <property type="entry name" value="CYT_DCMP_DEAMINASES_2"/>
    <property type="match status" value="1"/>
</dbReference>
<dbReference type="InterPro" id="IPR016193">
    <property type="entry name" value="Cytidine_deaminase-like"/>
</dbReference>
<evidence type="ECO:0000313" key="17">
    <source>
        <dbReference type="EMBL" id="MBB3187812.1"/>
    </source>
</evidence>
<evidence type="ECO:0000256" key="10">
    <source>
        <dbReference type="ARBA" id="ARBA00049252"/>
    </source>
</evidence>
<dbReference type="GO" id="GO:0005829">
    <property type="term" value="C:cytosol"/>
    <property type="evidence" value="ECO:0007669"/>
    <property type="project" value="TreeGrafter"/>
</dbReference>
<dbReference type="PANTHER" id="PTHR11644">
    <property type="entry name" value="CYTIDINE DEAMINASE"/>
    <property type="match status" value="1"/>
</dbReference>
<evidence type="ECO:0000256" key="9">
    <source>
        <dbReference type="ARBA" id="ARBA00032005"/>
    </source>
</evidence>
<dbReference type="RefSeq" id="WP_183413635.1">
    <property type="nucleotide sequence ID" value="NZ_JACHYB010000002.1"/>
</dbReference>
<dbReference type="InterPro" id="IPR016192">
    <property type="entry name" value="APOBEC/CMP_deaminase_Zn-bd"/>
</dbReference>
<comment type="similarity">
    <text evidence="3 15">Belongs to the cytidine and deoxycytidylate deaminase family.</text>
</comment>
<dbReference type="InterPro" id="IPR050202">
    <property type="entry name" value="Cyt/Deoxycyt_deaminase"/>
</dbReference>
<dbReference type="SUPFAM" id="SSF53927">
    <property type="entry name" value="Cytidine deaminase-like"/>
    <property type="match status" value="1"/>
</dbReference>
<feature type="binding site" evidence="14">
    <location>
        <position position="72"/>
    </location>
    <ligand>
        <name>Zn(2+)</name>
        <dbReference type="ChEBI" id="CHEBI:29105"/>
        <note>catalytic</note>
    </ligand>
</feature>
<dbReference type="GO" id="GO:0008270">
    <property type="term" value="F:zinc ion binding"/>
    <property type="evidence" value="ECO:0007669"/>
    <property type="project" value="UniProtKB-UniRule"/>
</dbReference>
<evidence type="ECO:0000259" key="16">
    <source>
        <dbReference type="PROSITE" id="PS51747"/>
    </source>
</evidence>
<protein>
    <recommendedName>
        <fullName evidence="5 15">Cytidine deaminase</fullName>
        <ecNumber evidence="4 15">3.5.4.5</ecNumber>
    </recommendedName>
    <alternativeName>
        <fullName evidence="9 15">Cytidine aminohydrolase</fullName>
    </alternativeName>
</protein>
<comment type="catalytic activity">
    <reaction evidence="11 15">
        <text>cytidine + H2O + H(+) = uridine + NH4(+)</text>
        <dbReference type="Rhea" id="RHEA:16069"/>
        <dbReference type="ChEBI" id="CHEBI:15377"/>
        <dbReference type="ChEBI" id="CHEBI:15378"/>
        <dbReference type="ChEBI" id="CHEBI:16704"/>
        <dbReference type="ChEBI" id="CHEBI:17562"/>
        <dbReference type="ChEBI" id="CHEBI:28938"/>
        <dbReference type="EC" id="3.5.4.5"/>
    </reaction>
</comment>
<comment type="function">
    <text evidence="2 15">This enzyme scavenges exogenous and endogenous cytidine and 2'-deoxycytidine for UMP synthesis.</text>
</comment>
<evidence type="ECO:0000256" key="1">
    <source>
        <dbReference type="ARBA" id="ARBA00001947"/>
    </source>
</evidence>
<dbReference type="EC" id="3.5.4.5" evidence="4 15"/>
<dbReference type="CDD" id="cd01283">
    <property type="entry name" value="cytidine_deaminase"/>
    <property type="match status" value="1"/>
</dbReference>
<evidence type="ECO:0000256" key="6">
    <source>
        <dbReference type="ARBA" id="ARBA00022723"/>
    </source>
</evidence>
<gene>
    <name evidence="17" type="ORF">FHX64_002010</name>
</gene>
<dbReference type="NCBIfam" id="NF004064">
    <property type="entry name" value="PRK05578.1"/>
    <property type="match status" value="1"/>
</dbReference>
<dbReference type="GO" id="GO:0042802">
    <property type="term" value="F:identical protein binding"/>
    <property type="evidence" value="ECO:0007669"/>
    <property type="project" value="UniProtKB-ARBA"/>
</dbReference>
<evidence type="ECO:0000256" key="2">
    <source>
        <dbReference type="ARBA" id="ARBA00003949"/>
    </source>
</evidence>
<feature type="binding site" evidence="13">
    <location>
        <begin position="61"/>
        <end position="67"/>
    </location>
    <ligand>
        <name>substrate</name>
    </ligand>
</feature>
<dbReference type="InterPro" id="IPR002125">
    <property type="entry name" value="CMP_dCMP_dom"/>
</dbReference>
<evidence type="ECO:0000256" key="14">
    <source>
        <dbReference type="PIRSR" id="PIRSR606262-3"/>
    </source>
</evidence>
<sequence length="160" mass="17822">MKKQQINTEFSVYTFSELPENYQQLLVKAKEQTANAYVPYSHFSVGAAVLLENGEIFAGNNQENAAYPSGLCAERVALFYANAQRPEIPVRALAIAAKTNGEFVENPISPCGACRQVMLETETRFAKPISLLLYGKNEIYVFDRVTDILPLSFTEASMKK</sequence>
<dbReference type="Gene3D" id="3.40.140.10">
    <property type="entry name" value="Cytidine Deaminase, domain 2"/>
    <property type="match status" value="1"/>
</dbReference>
<keyword evidence="7 15" id="KW-0378">Hydrolase</keyword>
<dbReference type="GO" id="GO:0004126">
    <property type="term" value="F:cytidine deaminase activity"/>
    <property type="evidence" value="ECO:0007669"/>
    <property type="project" value="UniProtKB-UniRule"/>
</dbReference>
<evidence type="ECO:0000256" key="15">
    <source>
        <dbReference type="RuleBase" id="RU364006"/>
    </source>
</evidence>
<dbReference type="Pfam" id="PF00383">
    <property type="entry name" value="dCMP_cyt_deam_1"/>
    <property type="match status" value="1"/>
</dbReference>
<dbReference type="GO" id="GO:0055086">
    <property type="term" value="P:nucleobase-containing small molecule metabolic process"/>
    <property type="evidence" value="ECO:0007669"/>
    <property type="project" value="UniProtKB-ARBA"/>
</dbReference>
<feature type="active site" description="Proton donor" evidence="12">
    <location>
        <position position="74"/>
    </location>
</feature>
<comment type="catalytic activity">
    <reaction evidence="10 15">
        <text>2'-deoxycytidine + H2O + H(+) = 2'-deoxyuridine + NH4(+)</text>
        <dbReference type="Rhea" id="RHEA:13433"/>
        <dbReference type="ChEBI" id="CHEBI:15377"/>
        <dbReference type="ChEBI" id="CHEBI:15378"/>
        <dbReference type="ChEBI" id="CHEBI:15698"/>
        <dbReference type="ChEBI" id="CHEBI:16450"/>
        <dbReference type="ChEBI" id="CHEBI:28938"/>
        <dbReference type="EC" id="3.5.4.5"/>
    </reaction>
</comment>
<evidence type="ECO:0000313" key="18">
    <source>
        <dbReference type="Proteomes" id="UP000544222"/>
    </source>
</evidence>
<feature type="domain" description="CMP/dCMP-type deaminase" evidence="16">
    <location>
        <begin position="20"/>
        <end position="156"/>
    </location>
</feature>
<dbReference type="InterPro" id="IPR006262">
    <property type="entry name" value="Cyt_deam_tetra"/>
</dbReference>